<keyword evidence="3" id="KW-1185">Reference proteome</keyword>
<feature type="region of interest" description="Disordered" evidence="1">
    <location>
        <begin position="420"/>
        <end position="461"/>
    </location>
</feature>
<feature type="compositionally biased region" description="Basic and acidic residues" evidence="1">
    <location>
        <begin position="430"/>
        <end position="456"/>
    </location>
</feature>
<protein>
    <submittedName>
        <fullName evidence="2">Uncharacterized protein</fullName>
    </submittedName>
</protein>
<feature type="region of interest" description="Disordered" evidence="1">
    <location>
        <begin position="119"/>
        <end position="138"/>
    </location>
</feature>
<proteinExistence type="predicted"/>
<reference evidence="2 3" key="1">
    <citation type="submission" date="2021-03" db="EMBL/GenBank/DDBJ databases">
        <authorList>
            <person name="King G.J."/>
            <person name="Bancroft I."/>
            <person name="Baten A."/>
            <person name="Bloomfield J."/>
            <person name="Borpatragohain P."/>
            <person name="He Z."/>
            <person name="Irish N."/>
            <person name="Irwin J."/>
            <person name="Liu K."/>
            <person name="Mauleon R.P."/>
            <person name="Moore J."/>
            <person name="Morris R."/>
            <person name="Ostergaard L."/>
            <person name="Wang B."/>
            <person name="Wells R."/>
        </authorList>
    </citation>
    <scope>NUCLEOTIDE SEQUENCE [LARGE SCALE GENOMIC DNA]</scope>
    <source>
        <strain evidence="2">R-o-18</strain>
        <tissue evidence="2">Leaf</tissue>
    </source>
</reference>
<accession>A0ABQ7KKJ0</accession>
<feature type="compositionally biased region" description="Polar residues" evidence="1">
    <location>
        <begin position="508"/>
        <end position="529"/>
    </location>
</feature>
<feature type="region of interest" description="Disordered" evidence="1">
    <location>
        <begin position="504"/>
        <end position="529"/>
    </location>
</feature>
<comment type="caution">
    <text evidence="2">The sequence shown here is derived from an EMBL/GenBank/DDBJ whole genome shotgun (WGS) entry which is preliminary data.</text>
</comment>
<gene>
    <name evidence="2" type="primary">SC300g500020.1_BraROA</name>
    <name evidence="2" type="ORF">IGI04_043011</name>
</gene>
<feature type="compositionally biased region" description="Polar residues" evidence="1">
    <location>
        <begin position="420"/>
        <end position="429"/>
    </location>
</feature>
<dbReference type="EMBL" id="JADBGQ010000145">
    <property type="protein sequence ID" value="KAG5373671.1"/>
    <property type="molecule type" value="Genomic_DNA"/>
</dbReference>
<sequence>MLAGKMNIRRMSGDWIASVCRLCARAPNYRPTILLSFFTSIVLCLTSKTVARTKWTSSSASSRKLGSVHSSSVPTNSAPLAGLLSHSAEAAESQLISARRTVRALGRWSGSGRLGAWVGLMTDPKPNQKGRRDASGRKGATLGRWCPFASKSCLVKYSDKNVERKKERKREFRPRERPIVVVLCSGDSDRLRTNSGQEWEIKTRRRAWRTQTWFTRDQKVRVTKGCEHQKVRGPRGMIGQRVHVPNGVFRDRLGPILMDQPMDCLVKTRPKAGSGKGVRWAIEPDSIGRWHLDSIRIDGLVFGDDPDLLDTVGRFIRFMIMLTEELRMVLVKPRSREGSVSERLCNVGLDDARDELVIVYETVKKLCIESHAGKSKLGKSRRSKKTAGQSSQVAMDGTNLSGLQTDPAAADTRDVLPTDQANLTGTQQDGQEHRESDEEVKSLNANRDDDQHERVADGTANVPATLSKEDLLEAMKVMGTQVAAMAQLFTPLVNSSTARRSKTVARTKWTSSSASSRKLGSVHSSSVPTKSAPLAGLLSHSADAAESQLISARRTVRALGRWSGSGRLGAWVGLMTDPKPNQKGRRDASGRKGATLGRWCPFASKSCLVKYSDKNVERKKERKREFRPRERPIVVVLCSGDSDLLRTNPGQEWEIKTRRRAWRTQTWFTRYVMGRGSIRLNGRSMRPHRGSARFLNPIRLSLSISIRFSSLLSG</sequence>
<feature type="region of interest" description="Disordered" evidence="1">
    <location>
        <begin position="573"/>
        <end position="592"/>
    </location>
</feature>
<evidence type="ECO:0000256" key="1">
    <source>
        <dbReference type="SAM" id="MobiDB-lite"/>
    </source>
</evidence>
<feature type="region of interest" description="Disordered" evidence="1">
    <location>
        <begin position="375"/>
        <end position="406"/>
    </location>
</feature>
<feature type="compositionally biased region" description="Polar residues" evidence="1">
    <location>
        <begin position="386"/>
        <end position="404"/>
    </location>
</feature>
<feature type="compositionally biased region" description="Basic residues" evidence="1">
    <location>
        <begin position="375"/>
        <end position="385"/>
    </location>
</feature>
<dbReference type="Proteomes" id="UP000823674">
    <property type="component" value="Unassembled WGS sequence"/>
</dbReference>
<evidence type="ECO:0000313" key="3">
    <source>
        <dbReference type="Proteomes" id="UP000823674"/>
    </source>
</evidence>
<evidence type="ECO:0000313" key="2">
    <source>
        <dbReference type="EMBL" id="KAG5373671.1"/>
    </source>
</evidence>
<organism evidence="2 3">
    <name type="scientific">Brassica rapa subsp. trilocularis</name>
    <dbReference type="NCBI Taxonomy" id="1813537"/>
    <lineage>
        <taxon>Eukaryota</taxon>
        <taxon>Viridiplantae</taxon>
        <taxon>Streptophyta</taxon>
        <taxon>Embryophyta</taxon>
        <taxon>Tracheophyta</taxon>
        <taxon>Spermatophyta</taxon>
        <taxon>Magnoliopsida</taxon>
        <taxon>eudicotyledons</taxon>
        <taxon>Gunneridae</taxon>
        <taxon>Pentapetalae</taxon>
        <taxon>rosids</taxon>
        <taxon>malvids</taxon>
        <taxon>Brassicales</taxon>
        <taxon>Brassicaceae</taxon>
        <taxon>Brassiceae</taxon>
        <taxon>Brassica</taxon>
    </lineage>
</organism>
<name>A0ABQ7KKJ0_BRACM</name>